<feature type="transmembrane region" description="Helical" evidence="8">
    <location>
        <begin position="158"/>
        <end position="179"/>
    </location>
</feature>
<dbReference type="Pfam" id="PF07690">
    <property type="entry name" value="MFS_1"/>
    <property type="match status" value="1"/>
</dbReference>
<evidence type="ECO:0000313" key="11">
    <source>
        <dbReference type="Proteomes" id="UP001201873"/>
    </source>
</evidence>
<keyword evidence="4 8" id="KW-0812">Transmembrane</keyword>
<name>A0ABT0K2L8_9ACTN</name>
<feature type="transmembrane region" description="Helical" evidence="8">
    <location>
        <begin position="251"/>
        <end position="267"/>
    </location>
</feature>
<proteinExistence type="predicted"/>
<feature type="transmembrane region" description="Helical" evidence="8">
    <location>
        <begin position="288"/>
        <end position="309"/>
    </location>
</feature>
<accession>A0ABT0K2L8</accession>
<comment type="subcellular location">
    <subcellularLocation>
        <location evidence="1">Cell membrane</location>
        <topology evidence="1">Multi-pass membrane protein</topology>
    </subcellularLocation>
</comment>
<evidence type="ECO:0000256" key="1">
    <source>
        <dbReference type="ARBA" id="ARBA00004651"/>
    </source>
</evidence>
<evidence type="ECO:0000256" key="2">
    <source>
        <dbReference type="ARBA" id="ARBA00022448"/>
    </source>
</evidence>
<feature type="transmembrane region" description="Helical" evidence="8">
    <location>
        <begin position="68"/>
        <end position="87"/>
    </location>
</feature>
<evidence type="ECO:0000313" key="10">
    <source>
        <dbReference type="EMBL" id="MCK9878033.1"/>
    </source>
</evidence>
<dbReference type="EMBL" id="JALKFT010000025">
    <property type="protein sequence ID" value="MCK9878033.1"/>
    <property type="molecule type" value="Genomic_DNA"/>
</dbReference>
<feature type="region of interest" description="Disordered" evidence="7">
    <location>
        <begin position="1"/>
        <end position="24"/>
    </location>
</feature>
<keyword evidence="2" id="KW-0813">Transport</keyword>
<dbReference type="InterPro" id="IPR020846">
    <property type="entry name" value="MFS_dom"/>
</dbReference>
<dbReference type="SUPFAM" id="SSF103473">
    <property type="entry name" value="MFS general substrate transporter"/>
    <property type="match status" value="1"/>
</dbReference>
<dbReference type="RefSeq" id="WP_248826188.1">
    <property type="nucleotide sequence ID" value="NZ_JALKFT010000025.1"/>
</dbReference>
<feature type="transmembrane region" description="Helical" evidence="8">
    <location>
        <begin position="450"/>
        <end position="472"/>
    </location>
</feature>
<dbReference type="PROSITE" id="PS50850">
    <property type="entry name" value="MFS"/>
    <property type="match status" value="1"/>
</dbReference>
<dbReference type="InterPro" id="IPR036259">
    <property type="entry name" value="MFS_trans_sf"/>
</dbReference>
<dbReference type="Gene3D" id="1.20.1250.20">
    <property type="entry name" value="MFS general substrate transporter like domains"/>
    <property type="match status" value="1"/>
</dbReference>
<evidence type="ECO:0000256" key="6">
    <source>
        <dbReference type="ARBA" id="ARBA00023136"/>
    </source>
</evidence>
<feature type="transmembrane region" description="Helical" evidence="8">
    <location>
        <begin position="417"/>
        <end position="438"/>
    </location>
</feature>
<feature type="transmembrane region" description="Helical" evidence="8">
    <location>
        <begin position="381"/>
        <end position="405"/>
    </location>
</feature>
<dbReference type="CDD" id="cd17321">
    <property type="entry name" value="MFS_MMR_MDR_like"/>
    <property type="match status" value="1"/>
</dbReference>
<evidence type="ECO:0000256" key="8">
    <source>
        <dbReference type="SAM" id="Phobius"/>
    </source>
</evidence>
<evidence type="ECO:0000256" key="3">
    <source>
        <dbReference type="ARBA" id="ARBA00022475"/>
    </source>
</evidence>
<evidence type="ECO:0000256" key="4">
    <source>
        <dbReference type="ARBA" id="ARBA00022692"/>
    </source>
</evidence>
<evidence type="ECO:0000256" key="7">
    <source>
        <dbReference type="SAM" id="MobiDB-lite"/>
    </source>
</evidence>
<keyword evidence="11" id="KW-1185">Reference proteome</keyword>
<feature type="transmembrane region" description="Helical" evidence="8">
    <location>
        <begin position="124"/>
        <end position="146"/>
    </location>
</feature>
<dbReference type="PANTHER" id="PTHR42718">
    <property type="entry name" value="MAJOR FACILITATOR SUPERFAMILY MULTIDRUG TRANSPORTER MFSC"/>
    <property type="match status" value="1"/>
</dbReference>
<dbReference type="InterPro" id="IPR011701">
    <property type="entry name" value="MFS"/>
</dbReference>
<feature type="transmembrane region" description="Helical" evidence="8">
    <location>
        <begin position="353"/>
        <end position="369"/>
    </location>
</feature>
<reference evidence="10 11" key="1">
    <citation type="submission" date="2022-04" db="EMBL/GenBank/DDBJ databases">
        <title>Genome diversity in the genus Frankia.</title>
        <authorList>
            <person name="Carlos-Shanley C."/>
            <person name="Hahn D."/>
        </authorList>
    </citation>
    <scope>NUCLEOTIDE SEQUENCE [LARGE SCALE GENOMIC DNA]</scope>
    <source>
        <strain evidence="10 11">Ag45/Mut15</strain>
    </source>
</reference>
<keyword evidence="3" id="KW-1003">Cell membrane</keyword>
<comment type="caution">
    <text evidence="10">The sequence shown here is derived from an EMBL/GenBank/DDBJ whole genome shotgun (WGS) entry which is preliminary data.</text>
</comment>
<gene>
    <name evidence="10" type="ORF">MXD59_20035</name>
</gene>
<evidence type="ECO:0000259" key="9">
    <source>
        <dbReference type="PROSITE" id="PS50850"/>
    </source>
</evidence>
<feature type="transmembrane region" description="Helical" evidence="8">
    <location>
        <begin position="321"/>
        <end position="341"/>
    </location>
</feature>
<feature type="transmembrane region" description="Helical" evidence="8">
    <location>
        <begin position="99"/>
        <end position="118"/>
    </location>
</feature>
<sequence length="496" mass="50234">MTTDADAPTAGARSTAPPPAAGAPPRTAALGPVLAAIVGAEFVLQLDGTIMAVALPDVQNALGLSTGSLSWVVNGFLLAFGGLLLLGGRLGDVLGYRTTFLAGLALLCGGSLLAGFATDFGVLLAGRVVQGSGAALAGPAGLALLATTFTGARQQRAFATYSTVTGLAASAGMILGGLLTDLASWRWTLLVNAPISLLIGLLALRVLPVVPRGGQRRPLDLPGAALSVVGMTALVFGFVRAADAGWGDPGALVGLAGGAVVLAGFVLRESRAASPLLPLRVLTHRNRAGAFVDLLLMAFTLTSFLFFLTQFLQRVLDLTPLVTGLAFLPFGVALLITARFVPRILTRVNPKTLAIIGFVVMGLAMLWLTRLDDTSGYATDILVPITLLGASAGAAVVPLNLIVLGETAPEEIGVTSAVLQSALSVGGSLGLAVLLTLFTRGDDVAEGVTYAFRGGVGIATAAAVIGILVWYIPLGKSRTTATTATTAIATGTHADA</sequence>
<dbReference type="Proteomes" id="UP001201873">
    <property type="component" value="Unassembled WGS sequence"/>
</dbReference>
<protein>
    <submittedName>
        <fullName evidence="10">MFS transporter</fullName>
    </submittedName>
</protein>
<dbReference type="PANTHER" id="PTHR42718:SF46">
    <property type="entry name" value="BLR6921 PROTEIN"/>
    <property type="match status" value="1"/>
</dbReference>
<dbReference type="Gene3D" id="1.20.1720.10">
    <property type="entry name" value="Multidrug resistance protein D"/>
    <property type="match status" value="1"/>
</dbReference>
<feature type="transmembrane region" description="Helical" evidence="8">
    <location>
        <begin position="185"/>
        <end position="207"/>
    </location>
</feature>
<organism evidence="10 11">
    <name type="scientific">Frankia umida</name>
    <dbReference type="NCBI Taxonomy" id="573489"/>
    <lineage>
        <taxon>Bacteria</taxon>
        <taxon>Bacillati</taxon>
        <taxon>Actinomycetota</taxon>
        <taxon>Actinomycetes</taxon>
        <taxon>Frankiales</taxon>
        <taxon>Frankiaceae</taxon>
        <taxon>Frankia</taxon>
    </lineage>
</organism>
<evidence type="ECO:0000256" key="5">
    <source>
        <dbReference type="ARBA" id="ARBA00022989"/>
    </source>
</evidence>
<feature type="domain" description="Major facilitator superfamily (MFS) profile" evidence="9">
    <location>
        <begin position="33"/>
        <end position="478"/>
    </location>
</feature>
<keyword evidence="5 8" id="KW-1133">Transmembrane helix</keyword>
<feature type="transmembrane region" description="Helical" evidence="8">
    <location>
        <begin position="219"/>
        <end position="239"/>
    </location>
</feature>
<keyword evidence="6 8" id="KW-0472">Membrane</keyword>